<organism evidence="3 4">
    <name type="scientific">Marasmius oreades</name>
    <name type="common">fairy-ring Marasmius</name>
    <dbReference type="NCBI Taxonomy" id="181124"/>
    <lineage>
        <taxon>Eukaryota</taxon>
        <taxon>Fungi</taxon>
        <taxon>Dikarya</taxon>
        <taxon>Basidiomycota</taxon>
        <taxon>Agaricomycotina</taxon>
        <taxon>Agaricomycetes</taxon>
        <taxon>Agaricomycetidae</taxon>
        <taxon>Agaricales</taxon>
        <taxon>Marasmiineae</taxon>
        <taxon>Marasmiaceae</taxon>
        <taxon>Marasmius</taxon>
    </lineage>
</organism>
<feature type="transmembrane region" description="Helical" evidence="2">
    <location>
        <begin position="258"/>
        <end position="280"/>
    </location>
</feature>
<keyword evidence="2" id="KW-0812">Transmembrane</keyword>
<evidence type="ECO:0000256" key="2">
    <source>
        <dbReference type="SAM" id="Phobius"/>
    </source>
</evidence>
<protein>
    <submittedName>
        <fullName evidence="3">Uncharacterized protein</fullName>
    </submittedName>
</protein>
<keyword evidence="2" id="KW-0472">Membrane</keyword>
<dbReference type="OrthoDB" id="2641762at2759"/>
<dbReference type="Proteomes" id="UP001049176">
    <property type="component" value="Chromosome 1"/>
</dbReference>
<dbReference type="AlphaFoldDB" id="A0A9P8AEM9"/>
<evidence type="ECO:0000313" key="4">
    <source>
        <dbReference type="Proteomes" id="UP001049176"/>
    </source>
</evidence>
<feature type="transmembrane region" description="Helical" evidence="2">
    <location>
        <begin position="146"/>
        <end position="168"/>
    </location>
</feature>
<evidence type="ECO:0000313" key="3">
    <source>
        <dbReference type="EMBL" id="KAG7098817.1"/>
    </source>
</evidence>
<keyword evidence="2" id="KW-1133">Transmembrane helix</keyword>
<evidence type="ECO:0000256" key="1">
    <source>
        <dbReference type="SAM" id="MobiDB-lite"/>
    </source>
</evidence>
<feature type="transmembrane region" description="Helical" evidence="2">
    <location>
        <begin position="229"/>
        <end position="252"/>
    </location>
</feature>
<comment type="caution">
    <text evidence="3">The sequence shown here is derived from an EMBL/GenBank/DDBJ whole genome shotgun (WGS) entry which is preliminary data.</text>
</comment>
<dbReference type="RefSeq" id="XP_043015287.1">
    <property type="nucleotide sequence ID" value="XM_043146584.1"/>
</dbReference>
<reference evidence="3" key="1">
    <citation type="journal article" date="2021" name="Genome Biol. Evol.">
        <title>The assembled and annotated genome of the fairy-ring fungus Marasmius oreades.</title>
        <authorList>
            <person name="Hiltunen M."/>
            <person name="Ament-Velasquez S.L."/>
            <person name="Johannesson H."/>
        </authorList>
    </citation>
    <scope>NUCLEOTIDE SEQUENCE</scope>
    <source>
        <strain evidence="3">03SP1</strain>
    </source>
</reference>
<accession>A0A9P8AEM9</accession>
<proteinExistence type="predicted"/>
<sequence length="310" mass="33715">MSPYYGPTPESPSEVMLERTFLSAGYLTGFGFGVQLVIYCACIYTLWTKQQSARSTKIFIPYLTLLCLLNLLWTATSAYGLQLTFIDNRNYPGGVIGFLGIEFALPTNVASTASYIASNLLADALMVWRCYVVWSAAPNTKRATTLAAIALPSFMFLGSLILAILFALQTTGPEGLFSSITTAFGTPFFGLSMVLNMVITALIAVRIWDYRRRGQVSSTYGDSKISFGAIFIESAALYSIISLLLVVTFSIQHPINQIWLGLAPATQLVANYLIILRIAYGTALARDSDSTTTTSTEGYGGSEEEKPLPP</sequence>
<keyword evidence="4" id="KW-1185">Reference proteome</keyword>
<feature type="region of interest" description="Disordered" evidence="1">
    <location>
        <begin position="288"/>
        <end position="310"/>
    </location>
</feature>
<feature type="transmembrane region" description="Helical" evidence="2">
    <location>
        <begin position="188"/>
        <end position="208"/>
    </location>
</feature>
<dbReference type="GeneID" id="66069798"/>
<name>A0A9P8AEM9_9AGAR</name>
<feature type="transmembrane region" description="Helical" evidence="2">
    <location>
        <begin position="59"/>
        <end position="81"/>
    </location>
</feature>
<dbReference type="EMBL" id="CM032181">
    <property type="protein sequence ID" value="KAG7098817.1"/>
    <property type="molecule type" value="Genomic_DNA"/>
</dbReference>
<gene>
    <name evidence="3" type="ORF">E1B28_000722</name>
</gene>
<feature type="transmembrane region" description="Helical" evidence="2">
    <location>
        <begin position="20"/>
        <end position="47"/>
    </location>
</feature>
<dbReference type="KEGG" id="more:E1B28_000722"/>